<keyword evidence="3" id="KW-1185">Reference proteome</keyword>
<feature type="compositionally biased region" description="Basic and acidic residues" evidence="1">
    <location>
        <begin position="120"/>
        <end position="131"/>
    </location>
</feature>
<evidence type="ECO:0000313" key="3">
    <source>
        <dbReference type="Proteomes" id="UP000053029"/>
    </source>
</evidence>
<dbReference type="HOGENOM" id="CLU_122943_0_0_1"/>
<feature type="compositionally biased region" description="Low complexity" evidence="1">
    <location>
        <begin position="37"/>
        <end position="64"/>
    </location>
</feature>
<evidence type="ECO:0000313" key="2">
    <source>
        <dbReference type="EMBL" id="KIW81093.1"/>
    </source>
</evidence>
<accession>A0A0D2GJX7</accession>
<organism evidence="2 3">
    <name type="scientific">Fonsecaea pedrosoi CBS 271.37</name>
    <dbReference type="NCBI Taxonomy" id="1442368"/>
    <lineage>
        <taxon>Eukaryota</taxon>
        <taxon>Fungi</taxon>
        <taxon>Dikarya</taxon>
        <taxon>Ascomycota</taxon>
        <taxon>Pezizomycotina</taxon>
        <taxon>Eurotiomycetes</taxon>
        <taxon>Chaetothyriomycetidae</taxon>
        <taxon>Chaetothyriales</taxon>
        <taxon>Herpotrichiellaceae</taxon>
        <taxon>Fonsecaea</taxon>
    </lineage>
</organism>
<dbReference type="AlphaFoldDB" id="A0A0D2GJX7"/>
<name>A0A0D2GJX7_9EURO</name>
<evidence type="ECO:0000256" key="1">
    <source>
        <dbReference type="SAM" id="MobiDB-lite"/>
    </source>
</evidence>
<proteinExistence type="predicted"/>
<dbReference type="EMBL" id="KN846971">
    <property type="protein sequence ID" value="KIW81093.1"/>
    <property type="molecule type" value="Genomic_DNA"/>
</dbReference>
<sequence>MSNYSYGSDQVSRGQHQHGTAGSSGGSGTSGSGGNSHGSVFYSASTSYSMSSSTSSSTGGSSNSNHAQRYSETLTSNDRDGTNIRRVAEETGRPTVSEETYIPPQRGSVAGSNSSTGGRGRIEDVTDRDGDGDNDDEQAERDREYEERIEEEYAKREGGA</sequence>
<feature type="compositionally biased region" description="Basic and acidic residues" evidence="1">
    <location>
        <begin position="140"/>
        <end position="160"/>
    </location>
</feature>
<dbReference type="VEuPathDB" id="FungiDB:Z517_04116"/>
<feature type="compositionally biased region" description="Basic and acidic residues" evidence="1">
    <location>
        <begin position="77"/>
        <end position="92"/>
    </location>
</feature>
<feature type="compositionally biased region" description="Gly residues" evidence="1">
    <location>
        <begin position="22"/>
        <end position="36"/>
    </location>
</feature>
<feature type="compositionally biased region" description="Polar residues" evidence="1">
    <location>
        <begin position="65"/>
        <end position="76"/>
    </location>
</feature>
<gene>
    <name evidence="2" type="ORF">Z517_04116</name>
</gene>
<dbReference type="GeneID" id="25303606"/>
<dbReference type="OrthoDB" id="4161095at2759"/>
<reference evidence="2 3" key="1">
    <citation type="submission" date="2015-01" db="EMBL/GenBank/DDBJ databases">
        <title>The Genome Sequence of Fonsecaea pedrosoi CBS 271.37.</title>
        <authorList>
            <consortium name="The Broad Institute Genomics Platform"/>
            <person name="Cuomo C."/>
            <person name="de Hoog S."/>
            <person name="Gorbushina A."/>
            <person name="Stielow B."/>
            <person name="Teixiera M."/>
            <person name="Abouelleil A."/>
            <person name="Chapman S.B."/>
            <person name="Priest M."/>
            <person name="Young S.K."/>
            <person name="Wortman J."/>
            <person name="Nusbaum C."/>
            <person name="Birren B."/>
        </authorList>
    </citation>
    <scope>NUCLEOTIDE SEQUENCE [LARGE SCALE GENOMIC DNA]</scope>
    <source>
        <strain evidence="2 3">CBS 271.37</strain>
    </source>
</reference>
<feature type="compositionally biased region" description="Polar residues" evidence="1">
    <location>
        <begin position="1"/>
        <end position="13"/>
    </location>
</feature>
<protein>
    <submittedName>
        <fullName evidence="2">Uncharacterized protein</fullName>
    </submittedName>
</protein>
<dbReference type="RefSeq" id="XP_013284901.1">
    <property type="nucleotide sequence ID" value="XM_013429447.1"/>
</dbReference>
<feature type="region of interest" description="Disordered" evidence="1">
    <location>
        <begin position="1"/>
        <end position="160"/>
    </location>
</feature>
<dbReference type="Proteomes" id="UP000053029">
    <property type="component" value="Unassembled WGS sequence"/>
</dbReference>